<evidence type="ECO:0008006" key="4">
    <source>
        <dbReference type="Google" id="ProtNLM"/>
    </source>
</evidence>
<accession>A0AAD6ZRZ7</accession>
<evidence type="ECO:0000313" key="2">
    <source>
        <dbReference type="EMBL" id="KAJ7336107.1"/>
    </source>
</evidence>
<dbReference type="EMBL" id="JARIHO010000031">
    <property type="protein sequence ID" value="KAJ7336107.1"/>
    <property type="molecule type" value="Genomic_DNA"/>
</dbReference>
<dbReference type="Proteomes" id="UP001218218">
    <property type="component" value="Unassembled WGS sequence"/>
</dbReference>
<feature type="non-terminal residue" evidence="2">
    <location>
        <position position="328"/>
    </location>
</feature>
<dbReference type="AlphaFoldDB" id="A0AAD6ZRZ7"/>
<evidence type="ECO:0000313" key="3">
    <source>
        <dbReference type="Proteomes" id="UP001218218"/>
    </source>
</evidence>
<evidence type="ECO:0000256" key="1">
    <source>
        <dbReference type="ARBA" id="ARBA00023125"/>
    </source>
</evidence>
<comment type="caution">
    <text evidence="2">The sequence shown here is derived from an EMBL/GenBank/DDBJ whole genome shotgun (WGS) entry which is preliminary data.</text>
</comment>
<dbReference type="PANTHER" id="PTHR34605">
    <property type="entry name" value="PHAGE_INTEGRASE DOMAIN-CONTAINING PROTEIN"/>
    <property type="match status" value="1"/>
</dbReference>
<keyword evidence="1" id="KW-0238">DNA-binding</keyword>
<dbReference type="PANTHER" id="PTHR34605:SF3">
    <property type="entry name" value="P CELL-TYPE AGGLUTINATION PROTEIN MAP4-LIKE-RELATED"/>
    <property type="match status" value="1"/>
</dbReference>
<dbReference type="InterPro" id="IPR011010">
    <property type="entry name" value="DNA_brk_join_enz"/>
</dbReference>
<gene>
    <name evidence="2" type="ORF">DFH08DRAFT_706516</name>
</gene>
<reference evidence="2" key="1">
    <citation type="submission" date="2023-03" db="EMBL/GenBank/DDBJ databases">
        <title>Massive genome expansion in bonnet fungi (Mycena s.s.) driven by repeated elements and novel gene families across ecological guilds.</title>
        <authorList>
            <consortium name="Lawrence Berkeley National Laboratory"/>
            <person name="Harder C.B."/>
            <person name="Miyauchi S."/>
            <person name="Viragh M."/>
            <person name="Kuo A."/>
            <person name="Thoen E."/>
            <person name="Andreopoulos B."/>
            <person name="Lu D."/>
            <person name="Skrede I."/>
            <person name="Drula E."/>
            <person name="Henrissat B."/>
            <person name="Morin E."/>
            <person name="Kohler A."/>
            <person name="Barry K."/>
            <person name="LaButti K."/>
            <person name="Morin E."/>
            <person name="Salamov A."/>
            <person name="Lipzen A."/>
            <person name="Mereny Z."/>
            <person name="Hegedus B."/>
            <person name="Baldrian P."/>
            <person name="Stursova M."/>
            <person name="Weitz H."/>
            <person name="Taylor A."/>
            <person name="Grigoriev I.V."/>
            <person name="Nagy L.G."/>
            <person name="Martin F."/>
            <person name="Kauserud H."/>
        </authorList>
    </citation>
    <scope>NUCLEOTIDE SEQUENCE</scope>
    <source>
        <strain evidence="2">CBHHK002</strain>
    </source>
</reference>
<dbReference type="InterPro" id="IPR052925">
    <property type="entry name" value="Phage_Integrase-like_Recomb"/>
</dbReference>
<dbReference type="InterPro" id="IPR010998">
    <property type="entry name" value="Integrase_recombinase_N"/>
</dbReference>
<protein>
    <recommendedName>
        <fullName evidence="4">Tyr recombinase domain-containing protein</fullName>
    </recommendedName>
</protein>
<name>A0AAD6ZRZ7_9AGAR</name>
<keyword evidence="3" id="KW-1185">Reference proteome</keyword>
<proteinExistence type="predicted"/>
<sequence length="328" mass="36730">IEAVMPEARAEGTRNTYGSGLLVWHVFHDKRATPEAQRAPASFVLIAAFIASIASMCSGKTIVNYMYGVCTWHILHWAPWVVDSHEIEALLSGTTHLTPATSKRKKHLPYTVDLIIRYTRWCAFMLRRFNVSVYSCLTTTFWAVGRVGGFTVKTLTAFDPMKHIKSVDVADTVDRNGLEMTEFNLPVTKSAPEGEKASWAKQDSVADPKTALNNHLTVNSPPADGLLFAYKDGKKHRPLTKNKFLQVLAAAIKQAGHEPMQGHGIQIGATLNYLLRGVPFDVMKIKGHWASNTFELYLTKYAQILAPYMQANPVIHNNFVRYTMPRVR</sequence>
<dbReference type="GO" id="GO:0003677">
    <property type="term" value="F:DNA binding"/>
    <property type="evidence" value="ECO:0007669"/>
    <property type="project" value="UniProtKB-KW"/>
</dbReference>
<dbReference type="SUPFAM" id="SSF56349">
    <property type="entry name" value="DNA breaking-rejoining enzymes"/>
    <property type="match status" value="1"/>
</dbReference>
<dbReference type="Gene3D" id="1.10.150.130">
    <property type="match status" value="1"/>
</dbReference>
<organism evidence="2 3">
    <name type="scientific">Mycena albidolilacea</name>
    <dbReference type="NCBI Taxonomy" id="1033008"/>
    <lineage>
        <taxon>Eukaryota</taxon>
        <taxon>Fungi</taxon>
        <taxon>Dikarya</taxon>
        <taxon>Basidiomycota</taxon>
        <taxon>Agaricomycotina</taxon>
        <taxon>Agaricomycetes</taxon>
        <taxon>Agaricomycetidae</taxon>
        <taxon>Agaricales</taxon>
        <taxon>Marasmiineae</taxon>
        <taxon>Mycenaceae</taxon>
        <taxon>Mycena</taxon>
    </lineage>
</organism>
<dbReference type="SUPFAM" id="SSF47823">
    <property type="entry name" value="lambda integrase-like, N-terminal domain"/>
    <property type="match status" value="1"/>
</dbReference>